<accession>A0ABR0AMI1</accession>
<sequence>MKEHLANIIFKMKENCFIINLLIIALERYYCSQRCGLLQPLRAVASTAFSSEFERTPNTYI</sequence>
<keyword evidence="2" id="KW-1185">Reference proteome</keyword>
<proteinExistence type="predicted"/>
<evidence type="ECO:0000313" key="2">
    <source>
        <dbReference type="Proteomes" id="UP001234178"/>
    </source>
</evidence>
<reference evidence="1 2" key="1">
    <citation type="journal article" date="2023" name="Nucleic Acids Res.">
        <title>The hologenome of Daphnia magna reveals possible DNA methylation and microbiome-mediated evolution of the host genome.</title>
        <authorList>
            <person name="Chaturvedi A."/>
            <person name="Li X."/>
            <person name="Dhandapani V."/>
            <person name="Marshall H."/>
            <person name="Kissane S."/>
            <person name="Cuenca-Cambronero M."/>
            <person name="Asole G."/>
            <person name="Calvet F."/>
            <person name="Ruiz-Romero M."/>
            <person name="Marangio P."/>
            <person name="Guigo R."/>
            <person name="Rago D."/>
            <person name="Mirbahai L."/>
            <person name="Eastwood N."/>
            <person name="Colbourne J.K."/>
            <person name="Zhou J."/>
            <person name="Mallon E."/>
            <person name="Orsini L."/>
        </authorList>
    </citation>
    <scope>NUCLEOTIDE SEQUENCE [LARGE SCALE GENOMIC DNA]</scope>
    <source>
        <strain evidence="1">LRV0_1</strain>
    </source>
</reference>
<protein>
    <submittedName>
        <fullName evidence="1">Uncharacterized protein</fullName>
    </submittedName>
</protein>
<dbReference type="EMBL" id="JAOYFB010000038">
    <property type="protein sequence ID" value="KAK4026279.1"/>
    <property type="molecule type" value="Genomic_DNA"/>
</dbReference>
<name>A0ABR0AMI1_9CRUS</name>
<gene>
    <name evidence="1" type="ORF">OUZ56_015288</name>
</gene>
<comment type="caution">
    <text evidence="1">The sequence shown here is derived from an EMBL/GenBank/DDBJ whole genome shotgun (WGS) entry which is preliminary data.</text>
</comment>
<evidence type="ECO:0000313" key="1">
    <source>
        <dbReference type="EMBL" id="KAK4026279.1"/>
    </source>
</evidence>
<organism evidence="1 2">
    <name type="scientific">Daphnia magna</name>
    <dbReference type="NCBI Taxonomy" id="35525"/>
    <lineage>
        <taxon>Eukaryota</taxon>
        <taxon>Metazoa</taxon>
        <taxon>Ecdysozoa</taxon>
        <taxon>Arthropoda</taxon>
        <taxon>Crustacea</taxon>
        <taxon>Branchiopoda</taxon>
        <taxon>Diplostraca</taxon>
        <taxon>Cladocera</taxon>
        <taxon>Anomopoda</taxon>
        <taxon>Daphniidae</taxon>
        <taxon>Daphnia</taxon>
    </lineage>
</organism>
<dbReference type="Proteomes" id="UP001234178">
    <property type="component" value="Unassembled WGS sequence"/>
</dbReference>